<evidence type="ECO:0000313" key="9">
    <source>
        <dbReference type="Proteomes" id="UP000007110"/>
    </source>
</evidence>
<comment type="subcellular location">
    <subcellularLocation>
        <location evidence="1">Secreted</location>
    </subcellularLocation>
</comment>
<dbReference type="GO" id="GO:0051045">
    <property type="term" value="P:negative regulation of membrane protein ectodomain proteolysis"/>
    <property type="evidence" value="ECO:0000318"/>
    <property type="project" value="GO_Central"/>
</dbReference>
<keyword evidence="6" id="KW-0732">Signal</keyword>
<evidence type="ECO:0000313" key="8">
    <source>
        <dbReference type="EnsemblMetazoa" id="XP_001177756"/>
    </source>
</evidence>
<protein>
    <recommendedName>
        <fullName evidence="7">NTR domain-containing protein</fullName>
    </recommendedName>
</protein>
<dbReference type="InterPro" id="IPR008993">
    <property type="entry name" value="TIMP-like_OB-fold"/>
</dbReference>
<organism evidence="8 9">
    <name type="scientific">Strongylocentrotus purpuratus</name>
    <name type="common">Purple sea urchin</name>
    <dbReference type="NCBI Taxonomy" id="7668"/>
    <lineage>
        <taxon>Eukaryota</taxon>
        <taxon>Metazoa</taxon>
        <taxon>Echinodermata</taxon>
        <taxon>Eleutherozoa</taxon>
        <taxon>Echinozoa</taxon>
        <taxon>Echinoidea</taxon>
        <taxon>Euechinoidea</taxon>
        <taxon>Echinacea</taxon>
        <taxon>Camarodonta</taxon>
        <taxon>Echinidea</taxon>
        <taxon>Strongylocentrotidae</taxon>
        <taxon>Strongylocentrotus</taxon>
    </lineage>
</organism>
<sequence>MQLRQASSSSLLLCVLVLIVTKMTDACSCMPAHYQTLFCRADAVIEGTIKSTSFIYGDNAVSNNDVYGSSMDYSYADLLPPLVLPRYPLFVVYNVTIKEVFKGEEELVGMTTVSVSSAANGAMCGVADLQDGEAYILSGFVWDGELNVGLCSSWVQPVNSLSVFQKRGLKRLYAKSCDDCRICSAKYDNDCLPTEGCMGSYASPCVRRNSACIRNNKGRCSWKNSKYLRLC</sequence>
<dbReference type="GO" id="GO:0008191">
    <property type="term" value="F:metalloendopeptidase inhibitor activity"/>
    <property type="evidence" value="ECO:0000318"/>
    <property type="project" value="GO_Central"/>
</dbReference>
<reference evidence="8" key="2">
    <citation type="submission" date="2021-01" db="UniProtKB">
        <authorList>
            <consortium name="EnsemblMetazoa"/>
        </authorList>
    </citation>
    <scope>IDENTIFICATION</scope>
</reference>
<dbReference type="Proteomes" id="UP000007110">
    <property type="component" value="Unassembled WGS sequence"/>
</dbReference>
<dbReference type="GO" id="GO:0005615">
    <property type="term" value="C:extracellular space"/>
    <property type="evidence" value="ECO:0000318"/>
    <property type="project" value="GO_Central"/>
</dbReference>
<feature type="chain" id="PRO_5029917719" description="NTR domain-containing protein" evidence="6">
    <location>
        <begin position="27"/>
        <end position="231"/>
    </location>
</feature>
<dbReference type="InParanoid" id="A0A7M7G3F6"/>
<keyword evidence="2" id="KW-0964">Secreted</keyword>
<keyword evidence="4" id="KW-0479">Metal-binding</keyword>
<evidence type="ECO:0000259" key="7">
    <source>
        <dbReference type="PROSITE" id="PS50189"/>
    </source>
</evidence>
<feature type="disulfide bond" evidence="5">
    <location>
        <begin position="180"/>
        <end position="220"/>
    </location>
</feature>
<feature type="disulfide bond" evidence="5">
    <location>
        <begin position="191"/>
        <end position="212"/>
    </location>
</feature>
<dbReference type="Gene3D" id="2.40.50.120">
    <property type="match status" value="1"/>
</dbReference>
<evidence type="ECO:0000256" key="2">
    <source>
        <dbReference type="ARBA" id="ARBA00022525"/>
    </source>
</evidence>
<dbReference type="RefSeq" id="XP_001177756.1">
    <property type="nucleotide sequence ID" value="XM_001177756.4"/>
</dbReference>
<proteinExistence type="predicted"/>
<evidence type="ECO:0000256" key="5">
    <source>
        <dbReference type="PIRSR" id="PIRSR601820-3"/>
    </source>
</evidence>
<evidence type="ECO:0000256" key="6">
    <source>
        <dbReference type="SAM" id="SignalP"/>
    </source>
</evidence>
<dbReference type="GeneID" id="753828"/>
<evidence type="ECO:0000256" key="1">
    <source>
        <dbReference type="ARBA" id="ARBA00004613"/>
    </source>
</evidence>
<feature type="signal peptide" evidence="6">
    <location>
        <begin position="1"/>
        <end position="26"/>
    </location>
</feature>
<feature type="disulfide bond" evidence="5">
    <location>
        <begin position="27"/>
        <end position="124"/>
    </location>
</feature>
<dbReference type="CDD" id="cd03577">
    <property type="entry name" value="NTR_TIMP_like"/>
    <property type="match status" value="1"/>
</dbReference>
<dbReference type="GO" id="GO:0046872">
    <property type="term" value="F:metal ion binding"/>
    <property type="evidence" value="ECO:0007669"/>
    <property type="project" value="UniProtKB-KW"/>
</dbReference>
<dbReference type="SMART" id="SM00206">
    <property type="entry name" value="NTR"/>
    <property type="match status" value="1"/>
</dbReference>
<feature type="disulfide bond" evidence="5">
    <location>
        <begin position="39"/>
        <end position="177"/>
    </location>
</feature>
<dbReference type="PROSITE" id="PS50189">
    <property type="entry name" value="NTR"/>
    <property type="match status" value="1"/>
</dbReference>
<keyword evidence="4" id="KW-0862">Zinc</keyword>
<dbReference type="PANTHER" id="PTHR11844:SF25">
    <property type="entry name" value="NTR DOMAIN-CONTAINING PROTEIN"/>
    <property type="match status" value="1"/>
</dbReference>
<evidence type="ECO:0000256" key="3">
    <source>
        <dbReference type="ARBA" id="ARBA00023157"/>
    </source>
</evidence>
<dbReference type="PANTHER" id="PTHR11844">
    <property type="entry name" value="METALLOPROTEASE INHIBITOR"/>
    <property type="match status" value="1"/>
</dbReference>
<feature type="binding site" evidence="4">
    <location>
        <position position="27"/>
    </location>
    <ligand>
        <name>Zn(2+)</name>
        <dbReference type="ChEBI" id="CHEBI:29105"/>
        <note>ligand shared with metalloproteinase partner</note>
    </ligand>
</feature>
<dbReference type="EnsemblMetazoa" id="XM_001177756">
    <property type="protein sequence ID" value="XP_001177756"/>
    <property type="gene ID" value="LOC753828"/>
</dbReference>
<accession>A0A7M7G3F6</accession>
<dbReference type="OMA" id="YVSSCFF"/>
<evidence type="ECO:0000256" key="4">
    <source>
        <dbReference type="PIRSR" id="PIRSR601820-1"/>
    </source>
</evidence>
<feature type="domain" description="NTR" evidence="7">
    <location>
        <begin position="27"/>
        <end position="177"/>
    </location>
</feature>
<dbReference type="InterPro" id="IPR001134">
    <property type="entry name" value="Netrin_domain"/>
</dbReference>
<dbReference type="SUPFAM" id="SSF50242">
    <property type="entry name" value="TIMP-like"/>
    <property type="match status" value="1"/>
</dbReference>
<dbReference type="Pfam" id="PF00965">
    <property type="entry name" value="TIMP"/>
    <property type="match status" value="1"/>
</dbReference>
<dbReference type="KEGG" id="spu:753828"/>
<dbReference type="AlphaFoldDB" id="A0A7M7G3F6"/>
<reference evidence="9" key="1">
    <citation type="submission" date="2015-02" db="EMBL/GenBank/DDBJ databases">
        <title>Genome sequencing for Strongylocentrotus purpuratus.</title>
        <authorList>
            <person name="Murali S."/>
            <person name="Liu Y."/>
            <person name="Vee V."/>
            <person name="English A."/>
            <person name="Wang M."/>
            <person name="Skinner E."/>
            <person name="Han Y."/>
            <person name="Muzny D.M."/>
            <person name="Worley K.C."/>
            <person name="Gibbs R.A."/>
        </authorList>
    </citation>
    <scope>NUCLEOTIDE SEQUENCE</scope>
</reference>
<dbReference type="InterPro" id="IPR001820">
    <property type="entry name" value="TIMP"/>
</dbReference>
<feature type="disulfide bond" evidence="5">
    <location>
        <begin position="29"/>
        <end position="151"/>
    </location>
</feature>
<keyword evidence="3 5" id="KW-1015">Disulfide bond</keyword>
<dbReference type="GO" id="GO:0031012">
    <property type="term" value="C:extracellular matrix"/>
    <property type="evidence" value="ECO:0000318"/>
    <property type="project" value="GO_Central"/>
</dbReference>
<keyword evidence="9" id="KW-1185">Reference proteome</keyword>
<name>A0A7M7G3F6_STRPU</name>
<dbReference type="OrthoDB" id="6041373at2759"/>